<dbReference type="EMBL" id="GDID01000421">
    <property type="protein sequence ID" value="JAP96185.1"/>
    <property type="molecule type" value="Transcribed_RNA"/>
</dbReference>
<feature type="coiled-coil region" evidence="1">
    <location>
        <begin position="42"/>
        <end position="87"/>
    </location>
</feature>
<evidence type="ECO:0000313" key="2">
    <source>
        <dbReference type="EMBL" id="JAP96185.1"/>
    </source>
</evidence>
<reference evidence="2" key="1">
    <citation type="submission" date="2015-07" db="EMBL/GenBank/DDBJ databases">
        <title>Adaptation to a free-living lifestyle via gene acquisitions in the diplomonad Trepomonas sp. PC1.</title>
        <authorList>
            <person name="Xu F."/>
            <person name="Jerlstrom-Hultqvist J."/>
            <person name="Kolisko M."/>
            <person name="Simpson A.G.B."/>
            <person name="Roger A.J."/>
            <person name="Svard S.G."/>
            <person name="Andersson J.O."/>
        </authorList>
    </citation>
    <scope>NUCLEOTIDE SEQUENCE</scope>
    <source>
        <strain evidence="2">PC1</strain>
    </source>
</reference>
<dbReference type="AlphaFoldDB" id="A0A146KKU2"/>
<feature type="non-terminal residue" evidence="2">
    <location>
        <position position="1"/>
    </location>
</feature>
<accession>A0A146KKU2</accession>
<gene>
    <name evidence="2" type="ORF">TPC1_10562</name>
</gene>
<organism evidence="2">
    <name type="scientific">Trepomonas sp. PC1</name>
    <dbReference type="NCBI Taxonomy" id="1076344"/>
    <lineage>
        <taxon>Eukaryota</taxon>
        <taxon>Metamonada</taxon>
        <taxon>Diplomonadida</taxon>
        <taxon>Hexamitidae</taxon>
        <taxon>Hexamitinae</taxon>
        <taxon>Trepomonas</taxon>
    </lineage>
</organism>
<proteinExistence type="predicted"/>
<name>A0A146KKU2_9EUKA</name>
<protein>
    <submittedName>
        <fullName evidence="2">Uncharacterized protein</fullName>
    </submittedName>
</protein>
<keyword evidence="1" id="KW-0175">Coiled coil</keyword>
<evidence type="ECO:0000256" key="1">
    <source>
        <dbReference type="SAM" id="Coils"/>
    </source>
</evidence>
<sequence>KIDIQTDHGREISKISAGLEIQIKTKNFQTLIDSLIHQISEIKNLEVEAKAESEKVQNLQNKKIESENKLQQQIKSFKLNQDKLSNQIAINQDIKTIVKEVEESFIEKRIYDNMKLLGEIDFGKMQFQHEKSEFTKQFTDEQDKVPQILQMIQRREKTQQLKTNPFQMREFDALSAINTKLNKFEQFVFQLAKNRSAQGYYETIDLQAQLYSQVQIPLLKSLKTQLISHKIDVKCDFDDFQSLKVKLHPQTNPDFPAELKVYLENWFQITHKLEAISQNIQKLTWFCLGQNPELLGVGQMWRGEVVQLNGECDLDELYLSLKQLSGVDL</sequence>